<dbReference type="InterPro" id="IPR012337">
    <property type="entry name" value="RNaseH-like_sf"/>
</dbReference>
<keyword evidence="6" id="KW-0805">Transcription regulation</keyword>
<evidence type="ECO:0000256" key="1">
    <source>
        <dbReference type="ARBA" id="ARBA00004123"/>
    </source>
</evidence>
<dbReference type="SUPFAM" id="SSF140996">
    <property type="entry name" value="Hermes dimerisation domain"/>
    <property type="match status" value="1"/>
</dbReference>
<feature type="compositionally biased region" description="Polar residues" evidence="11">
    <location>
        <begin position="50"/>
        <end position="70"/>
    </location>
</feature>
<evidence type="ECO:0000256" key="5">
    <source>
        <dbReference type="ARBA" id="ARBA00022833"/>
    </source>
</evidence>
<dbReference type="Proteomes" id="UP001652660">
    <property type="component" value="Chromosome 11c"/>
</dbReference>
<evidence type="ECO:0000313" key="13">
    <source>
        <dbReference type="Proteomes" id="UP001652660"/>
    </source>
</evidence>
<dbReference type="OrthoDB" id="1723429at2759"/>
<dbReference type="GO" id="GO:0046983">
    <property type="term" value="F:protein dimerization activity"/>
    <property type="evidence" value="ECO:0007669"/>
    <property type="project" value="InterPro"/>
</dbReference>
<feature type="region of interest" description="Disordered" evidence="11">
    <location>
        <begin position="49"/>
        <end position="70"/>
    </location>
</feature>
<dbReference type="RefSeq" id="XP_027096114.1">
    <property type="nucleotide sequence ID" value="XM_027240313.1"/>
</dbReference>
<dbReference type="InterPro" id="IPR036236">
    <property type="entry name" value="Znf_C2H2_sf"/>
</dbReference>
<keyword evidence="7" id="KW-0238">DNA-binding</keyword>
<organism evidence="13 14">
    <name type="scientific">Coffea arabica</name>
    <name type="common">Arabian coffee</name>
    <dbReference type="NCBI Taxonomy" id="13443"/>
    <lineage>
        <taxon>Eukaryota</taxon>
        <taxon>Viridiplantae</taxon>
        <taxon>Streptophyta</taxon>
        <taxon>Embryophyta</taxon>
        <taxon>Tracheophyta</taxon>
        <taxon>Spermatophyta</taxon>
        <taxon>Magnoliopsida</taxon>
        <taxon>eudicotyledons</taxon>
        <taxon>Gunneridae</taxon>
        <taxon>Pentapetalae</taxon>
        <taxon>asterids</taxon>
        <taxon>lamiids</taxon>
        <taxon>Gentianales</taxon>
        <taxon>Rubiaceae</taxon>
        <taxon>Ixoroideae</taxon>
        <taxon>Gardenieae complex</taxon>
        <taxon>Bertiereae - Coffeeae clade</taxon>
        <taxon>Coffeeae</taxon>
        <taxon>Coffea</taxon>
    </lineage>
</organism>
<keyword evidence="13" id="KW-1185">Reference proteome</keyword>
<dbReference type="SMART" id="SM00614">
    <property type="entry name" value="ZnF_BED"/>
    <property type="match status" value="1"/>
</dbReference>
<evidence type="ECO:0000256" key="4">
    <source>
        <dbReference type="ARBA" id="ARBA00022771"/>
    </source>
</evidence>
<dbReference type="PANTHER" id="PTHR46481:SF8">
    <property type="entry name" value="ZINC FINGER BED DOMAIN-CONTAINING PROTEIN RICESLEEPER 1-LIKE"/>
    <property type="match status" value="1"/>
</dbReference>
<reference evidence="14" key="2">
    <citation type="submission" date="2025-08" db="UniProtKB">
        <authorList>
            <consortium name="RefSeq"/>
        </authorList>
    </citation>
    <scope>IDENTIFICATION</scope>
    <source>
        <tissue evidence="14">Leaves</tissue>
    </source>
</reference>
<evidence type="ECO:0000259" key="12">
    <source>
        <dbReference type="PROSITE" id="PS50808"/>
    </source>
</evidence>
<dbReference type="GO" id="GO:0003677">
    <property type="term" value="F:DNA binding"/>
    <property type="evidence" value="ECO:0007669"/>
    <property type="project" value="UniProtKB-KW"/>
</dbReference>
<evidence type="ECO:0000256" key="3">
    <source>
        <dbReference type="ARBA" id="ARBA00022723"/>
    </source>
</evidence>
<evidence type="ECO:0000256" key="2">
    <source>
        <dbReference type="ARBA" id="ARBA00011738"/>
    </source>
</evidence>
<sequence>MAKVHDVFHVSMLKKYYSDPSHVLPLEGIEVDEALTYEEGPVKILEREMSSTGDNTATTAASPNVDHSSSMDPKIVVGASETETSQVPPPLTFETKVSTKSSRSWVWEHYAVVTGTETKDKKAACNYCHQLIACASKNGTTSLSNHLHRCKKYPYNNTDKRQKTLEFKAKEGGGKALTTHMFDQESCRRMLARMVIIDELPFKFVEREGFLDFCQFMQPRFEMPSRRTLTRDCHKLFSDEKKSLKAYFETLSSRICLTTDAWTSIQNLNYLCLTAHFIDDKWKLHKKILNFCPITSHAGEVIGRTVEKCLLDWKISKVLTVTVDNASSNDTCLQYLRRRLINWKGTVLNGEYLHMRCAAHVLNLTVREGLKDLEDSIVRIRSAVRYVRSSLARAQRFKSCIEKERIESKSLVCLDVETRWNSTFLMLEAALKFQKAFELLETVDSKYVEELTPQSENDTRRSSKVRGVPTEMDWEYAKDLLPFLQIFYDSTVKMSGSRYVTGNVYMNEIFGISGLLNSFQESDDFGLSTMAGNMKKKYDKYWGNVERINILILIAVVLDPRHKLSYVQWAIDEAYDPKNAEMLKVKVEKVLHSLFDFYSAEKSPHKEVISQNQLREMDKMDVDAITVKGASDYMHAKYSQKADTLDSTHNKTELDIYLMEMKEDFHSPNFHILDWWRDNAHRFQILAAIARDVLAIPVSTVASESAFSTGGRVLDSFRSSLTPRMVEAIICGQDWLRKGIQPIDLEESITELEEMESGLTMEHSIINIED</sequence>
<dbReference type="InterPro" id="IPR008906">
    <property type="entry name" value="HATC_C_dom"/>
</dbReference>
<accession>A0A6P6UZ51</accession>
<feature type="domain" description="BED-type" evidence="12">
    <location>
        <begin position="101"/>
        <end position="157"/>
    </location>
</feature>
<keyword evidence="8" id="KW-0804">Transcription</keyword>
<comment type="subunit">
    <text evidence="2">Homodimer.</text>
</comment>
<reference evidence="13" key="1">
    <citation type="journal article" date="2025" name="Foods">
        <title>Unveiling the Microbial Signatures of Arabica Coffee Cherries: Insights into Ripeness Specific Diversity, Functional Traits, and Implications for Quality and Safety.</title>
        <authorList>
            <consortium name="RefSeq"/>
            <person name="Tenea G.N."/>
            <person name="Cifuentes V."/>
            <person name="Reyes P."/>
            <person name="Cevallos-Vallejos M."/>
        </authorList>
    </citation>
    <scope>NUCLEOTIDE SEQUENCE [LARGE SCALE GENOMIC DNA]</scope>
</reference>
<dbReference type="Pfam" id="PF02892">
    <property type="entry name" value="zf-BED"/>
    <property type="match status" value="1"/>
</dbReference>
<dbReference type="GO" id="GO:0008270">
    <property type="term" value="F:zinc ion binding"/>
    <property type="evidence" value="ECO:0007669"/>
    <property type="project" value="UniProtKB-KW"/>
</dbReference>
<protein>
    <submittedName>
        <fullName evidence="14">Zinc finger BED domain-containing protein RICESLEEPER 2-like</fullName>
    </submittedName>
</protein>
<dbReference type="InterPro" id="IPR052035">
    <property type="entry name" value="ZnF_BED_domain_contain"/>
</dbReference>
<dbReference type="SUPFAM" id="SSF57667">
    <property type="entry name" value="beta-beta-alpha zinc fingers"/>
    <property type="match status" value="1"/>
</dbReference>
<dbReference type="GeneID" id="113716010"/>
<evidence type="ECO:0000256" key="6">
    <source>
        <dbReference type="ARBA" id="ARBA00023015"/>
    </source>
</evidence>
<dbReference type="Pfam" id="PF05699">
    <property type="entry name" value="Dimer_Tnp_hAT"/>
    <property type="match status" value="1"/>
</dbReference>
<keyword evidence="5" id="KW-0862">Zinc</keyword>
<dbReference type="SUPFAM" id="SSF53098">
    <property type="entry name" value="Ribonuclease H-like"/>
    <property type="match status" value="1"/>
</dbReference>
<gene>
    <name evidence="14" type="primary">LOC113716010</name>
</gene>
<evidence type="ECO:0000256" key="7">
    <source>
        <dbReference type="ARBA" id="ARBA00023125"/>
    </source>
</evidence>
<dbReference type="AlphaFoldDB" id="A0A6P6UZ51"/>
<proteinExistence type="predicted"/>
<evidence type="ECO:0000256" key="11">
    <source>
        <dbReference type="SAM" id="MobiDB-lite"/>
    </source>
</evidence>
<keyword evidence="3" id="KW-0479">Metal-binding</keyword>
<evidence type="ECO:0000256" key="10">
    <source>
        <dbReference type="PROSITE-ProRule" id="PRU00027"/>
    </source>
</evidence>
<dbReference type="InterPro" id="IPR003656">
    <property type="entry name" value="Znf_BED"/>
</dbReference>
<dbReference type="PANTHER" id="PTHR46481">
    <property type="entry name" value="ZINC FINGER BED DOMAIN-CONTAINING PROTEIN 4"/>
    <property type="match status" value="1"/>
</dbReference>
<keyword evidence="9" id="KW-0539">Nucleus</keyword>
<dbReference type="Pfam" id="PF14372">
    <property type="entry name" value="hAT-like_RNase-H"/>
    <property type="match status" value="1"/>
</dbReference>
<keyword evidence="4 10" id="KW-0863">Zinc-finger</keyword>
<name>A0A6P6UZ51_COFAR</name>
<comment type="subcellular location">
    <subcellularLocation>
        <location evidence="1">Nucleus</location>
    </subcellularLocation>
</comment>
<dbReference type="PROSITE" id="PS50808">
    <property type="entry name" value="ZF_BED"/>
    <property type="match status" value="1"/>
</dbReference>
<evidence type="ECO:0000256" key="8">
    <source>
        <dbReference type="ARBA" id="ARBA00023163"/>
    </source>
</evidence>
<dbReference type="InterPro" id="IPR025525">
    <property type="entry name" value="hAT-like_transposase_RNase-H"/>
</dbReference>
<evidence type="ECO:0000256" key="9">
    <source>
        <dbReference type="ARBA" id="ARBA00023242"/>
    </source>
</evidence>
<evidence type="ECO:0000313" key="14">
    <source>
        <dbReference type="RefSeq" id="XP_027096114.1"/>
    </source>
</evidence>
<dbReference type="GO" id="GO:0005634">
    <property type="term" value="C:nucleus"/>
    <property type="evidence" value="ECO:0007669"/>
    <property type="project" value="UniProtKB-SubCell"/>
</dbReference>